<evidence type="ECO:0000259" key="5">
    <source>
        <dbReference type="SMART" id="SM00568"/>
    </source>
</evidence>
<feature type="region of interest" description="Disordered" evidence="4">
    <location>
        <begin position="309"/>
        <end position="343"/>
    </location>
</feature>
<dbReference type="GO" id="GO:0005789">
    <property type="term" value="C:endoplasmic reticulum membrane"/>
    <property type="evidence" value="ECO:0007669"/>
    <property type="project" value="TreeGrafter"/>
</dbReference>
<reference evidence="6" key="1">
    <citation type="submission" date="2021-02" db="EMBL/GenBank/DDBJ databases">
        <authorList>
            <person name="Nowell W R."/>
        </authorList>
    </citation>
    <scope>NUCLEOTIDE SEQUENCE</scope>
</reference>
<dbReference type="GO" id="GO:0019843">
    <property type="term" value="F:rRNA binding"/>
    <property type="evidence" value="ECO:0007669"/>
    <property type="project" value="InterPro"/>
</dbReference>
<evidence type="ECO:0000256" key="2">
    <source>
        <dbReference type="ARBA" id="ARBA00035170"/>
    </source>
</evidence>
<dbReference type="GO" id="GO:0120015">
    <property type="term" value="F:sterol transfer activity"/>
    <property type="evidence" value="ECO:0007669"/>
    <property type="project" value="TreeGrafter"/>
</dbReference>
<dbReference type="CDD" id="cd13220">
    <property type="entry name" value="PH-GRAM_GRAMDC"/>
    <property type="match status" value="1"/>
</dbReference>
<comment type="similarity">
    <text evidence="1">Belongs to the bacterial ribosomal protein bS6 family.</text>
</comment>
<dbReference type="SMART" id="SM00568">
    <property type="entry name" value="GRAM"/>
    <property type="match status" value="1"/>
</dbReference>
<dbReference type="GO" id="GO:0003735">
    <property type="term" value="F:structural constituent of ribosome"/>
    <property type="evidence" value="ECO:0007669"/>
    <property type="project" value="InterPro"/>
</dbReference>
<dbReference type="GO" id="GO:0032366">
    <property type="term" value="P:intracellular sterol transport"/>
    <property type="evidence" value="ECO:0007669"/>
    <property type="project" value="TreeGrafter"/>
</dbReference>
<feature type="region of interest" description="Disordered" evidence="4">
    <location>
        <begin position="70"/>
        <end position="92"/>
    </location>
</feature>
<dbReference type="Gene3D" id="2.30.29.30">
    <property type="entry name" value="Pleckstrin-homology domain (PH domain)/Phosphotyrosine-binding domain (PTB)"/>
    <property type="match status" value="1"/>
</dbReference>
<feature type="region of interest" description="Disordered" evidence="4">
    <location>
        <begin position="1"/>
        <end position="34"/>
    </location>
</feature>
<organism evidence="6 7">
    <name type="scientific">Rotaria sordida</name>
    <dbReference type="NCBI Taxonomy" id="392033"/>
    <lineage>
        <taxon>Eukaryota</taxon>
        <taxon>Metazoa</taxon>
        <taxon>Spiralia</taxon>
        <taxon>Gnathifera</taxon>
        <taxon>Rotifera</taxon>
        <taxon>Eurotatoria</taxon>
        <taxon>Bdelloidea</taxon>
        <taxon>Philodinida</taxon>
        <taxon>Philodinidae</taxon>
        <taxon>Rotaria</taxon>
    </lineage>
</organism>
<accession>A0A814FNS5</accession>
<dbReference type="SUPFAM" id="SSF54995">
    <property type="entry name" value="Ribosomal protein S6"/>
    <property type="match status" value="1"/>
</dbReference>
<dbReference type="InterPro" id="IPR004182">
    <property type="entry name" value="GRAM"/>
</dbReference>
<feature type="compositionally biased region" description="Polar residues" evidence="4">
    <location>
        <begin position="12"/>
        <end position="26"/>
    </location>
</feature>
<dbReference type="AlphaFoldDB" id="A0A814FNS5"/>
<dbReference type="InterPro" id="IPR000529">
    <property type="entry name" value="Ribosomal_bS6"/>
</dbReference>
<dbReference type="GO" id="GO:0005840">
    <property type="term" value="C:ribosome"/>
    <property type="evidence" value="ECO:0007669"/>
    <property type="project" value="InterPro"/>
</dbReference>
<name>A0A814FNS5_9BILA</name>
<dbReference type="GO" id="GO:0140268">
    <property type="term" value="C:endoplasmic reticulum-plasma membrane contact site"/>
    <property type="evidence" value="ECO:0007669"/>
    <property type="project" value="TreeGrafter"/>
</dbReference>
<evidence type="ECO:0000313" key="7">
    <source>
        <dbReference type="Proteomes" id="UP000663889"/>
    </source>
</evidence>
<feature type="domain" description="GRAM" evidence="5">
    <location>
        <begin position="103"/>
        <end position="172"/>
    </location>
</feature>
<dbReference type="InterPro" id="IPR051482">
    <property type="entry name" value="Cholesterol_transport"/>
</dbReference>
<evidence type="ECO:0000256" key="3">
    <source>
        <dbReference type="ARBA" id="ARBA00035365"/>
    </source>
</evidence>
<dbReference type="PANTHER" id="PTHR23319">
    <property type="entry name" value="GRAM DOMAIN CONTAINING 1B, ISOFORM E"/>
    <property type="match status" value="1"/>
</dbReference>
<sequence length="500" mass="58033">MEMVNSRPESMIIQTENSGEINSNDTPIKRSSIKDEISSLSSIDSINDKTVNRNEKNSLLENNLAISSSTTDSDLESEQNDNLQSEEKKDYDKNRARVPKRVKYFRKFFESEIPDDMPEVIDCYVCAYYGDILLQGKMFITDRYLCFYSRIINYVTKHVYRWNEIDNITKERIAFIFPTAIGIKLKETKRKVIYASFLSRDDAYDKIVSIWSQFRNNINQSGEDESSSTPNGSLKSTYKNDKMKNTKRNSYESVNDSEPEEVLGMCLDENNANIQRVKSISPKIRDEKQKSTTLVNTYKDKVLEKNSILNQKLPNRLDGNSHNTNKSNRFSRHSKKEQKQDDATKNLRLSYNSLVLLFIMPNYQLLCIFKNLPKTELIMGIKAAATCVLDHNGVIKSFENLGLRRLPIRLIGNDAQIYREGHYIFINFISGTTKIYEMMAALRREGDILRRIISNDDKVNEKNECHCDKYGYFVTDIVDYTKPLTVWNKKITDPLYKTRL</sequence>
<dbReference type="InterPro" id="IPR014717">
    <property type="entry name" value="Transl_elong_EF1B/ribsomal_bS6"/>
</dbReference>
<dbReference type="Pfam" id="PF02893">
    <property type="entry name" value="GRAM"/>
    <property type="match status" value="1"/>
</dbReference>
<dbReference type="InterPro" id="IPR035980">
    <property type="entry name" value="Ribosomal_bS6_sf"/>
</dbReference>
<dbReference type="Proteomes" id="UP000663889">
    <property type="component" value="Unassembled WGS sequence"/>
</dbReference>
<dbReference type="GO" id="GO:0005886">
    <property type="term" value="C:plasma membrane"/>
    <property type="evidence" value="ECO:0007669"/>
    <property type="project" value="TreeGrafter"/>
</dbReference>
<feature type="region of interest" description="Disordered" evidence="4">
    <location>
        <begin position="220"/>
        <end position="257"/>
    </location>
</feature>
<dbReference type="InterPro" id="IPR011993">
    <property type="entry name" value="PH-like_dom_sf"/>
</dbReference>
<dbReference type="Gene3D" id="3.30.70.60">
    <property type="match status" value="1"/>
</dbReference>
<dbReference type="EMBL" id="CAJNOU010000407">
    <property type="protein sequence ID" value="CAF0988139.1"/>
    <property type="molecule type" value="Genomic_DNA"/>
</dbReference>
<dbReference type="GO" id="GO:0006412">
    <property type="term" value="P:translation"/>
    <property type="evidence" value="ECO:0007669"/>
    <property type="project" value="InterPro"/>
</dbReference>
<comment type="caution">
    <text evidence="6">The sequence shown here is derived from an EMBL/GenBank/DDBJ whole genome shotgun (WGS) entry which is preliminary data.</text>
</comment>
<dbReference type="PANTHER" id="PTHR23319:SF4">
    <property type="entry name" value="GRAM DOMAIN CONTAINING 1B, ISOFORM E"/>
    <property type="match status" value="1"/>
</dbReference>
<gene>
    <name evidence="6" type="ORF">SEV965_LOCUS10119</name>
</gene>
<evidence type="ECO:0000313" key="6">
    <source>
        <dbReference type="EMBL" id="CAF0988139.1"/>
    </source>
</evidence>
<dbReference type="GO" id="GO:0032934">
    <property type="term" value="F:sterol binding"/>
    <property type="evidence" value="ECO:0007669"/>
    <property type="project" value="TreeGrafter"/>
</dbReference>
<evidence type="ECO:0000256" key="4">
    <source>
        <dbReference type="SAM" id="MobiDB-lite"/>
    </source>
</evidence>
<dbReference type="Pfam" id="PF01250">
    <property type="entry name" value="Ribosomal_S6"/>
    <property type="match status" value="1"/>
</dbReference>
<proteinExistence type="inferred from homology"/>
<feature type="compositionally biased region" description="Polar residues" evidence="4">
    <location>
        <begin position="220"/>
        <end position="237"/>
    </location>
</feature>
<feature type="compositionally biased region" description="Polar residues" evidence="4">
    <location>
        <begin position="309"/>
        <end position="328"/>
    </location>
</feature>
<dbReference type="CDD" id="cd15465">
    <property type="entry name" value="bS6_mito"/>
    <property type="match status" value="1"/>
</dbReference>
<evidence type="ECO:0000256" key="1">
    <source>
        <dbReference type="ARBA" id="ARBA00009512"/>
    </source>
</evidence>
<protein>
    <recommendedName>
        <fullName evidence="2">Small ribosomal subunit protein bS6m</fullName>
    </recommendedName>
    <alternativeName>
        <fullName evidence="3">28S ribosomal protein S6, mitochondrial</fullName>
    </alternativeName>
</protein>